<dbReference type="EMBL" id="RDSR01000004">
    <property type="protein sequence ID" value="RNE66585.1"/>
    <property type="molecule type" value="Genomic_DNA"/>
</dbReference>
<accession>A0A3M8LML3</accession>
<keyword evidence="1" id="KW-0472">Membrane</keyword>
<keyword evidence="1" id="KW-0812">Transmembrane</keyword>
<protein>
    <submittedName>
        <fullName evidence="2">ABC transporter permease</fullName>
    </submittedName>
</protein>
<dbReference type="GO" id="GO:0140359">
    <property type="term" value="F:ABC-type transporter activity"/>
    <property type="evidence" value="ECO:0007669"/>
    <property type="project" value="InterPro"/>
</dbReference>
<dbReference type="AlphaFoldDB" id="A0A3M8LML3"/>
<feature type="transmembrane region" description="Helical" evidence="1">
    <location>
        <begin position="237"/>
        <end position="258"/>
    </location>
</feature>
<feature type="transmembrane region" description="Helical" evidence="1">
    <location>
        <begin position="119"/>
        <end position="146"/>
    </location>
</feature>
<evidence type="ECO:0000313" key="3">
    <source>
        <dbReference type="Proteomes" id="UP000279859"/>
    </source>
</evidence>
<feature type="transmembrane region" description="Helical" evidence="1">
    <location>
        <begin position="188"/>
        <end position="207"/>
    </location>
</feature>
<feature type="transmembrane region" description="Helical" evidence="1">
    <location>
        <begin position="76"/>
        <end position="98"/>
    </location>
</feature>
<dbReference type="RefSeq" id="WP_123045019.1">
    <property type="nucleotide sequence ID" value="NZ_RDSR01000004.1"/>
</dbReference>
<feature type="transmembrane region" description="Helical" evidence="1">
    <location>
        <begin position="18"/>
        <end position="36"/>
    </location>
</feature>
<proteinExistence type="predicted"/>
<dbReference type="GO" id="GO:0005886">
    <property type="term" value="C:plasma membrane"/>
    <property type="evidence" value="ECO:0007669"/>
    <property type="project" value="UniProtKB-SubCell"/>
</dbReference>
<sequence length="265" mass="27259">MSALPLLRRAMRSSRRSLVLWSLGVLAALALYLPLYPSIGGNAEMRQLIANLPPALVKVIGYDNLSTGAGYAQSTFFGLMGFFLFTIAAVGWGTAAIAGEEENGSLELILAHAVTRGRVVLEQAAAVALRLLVLSIVSVLVILALNGPARTHIQPGKLLAASAALLGLSLLIAFAALAGGALSGRRSIALGAGAGLAVVAYAVNAVASQSPDLDRLHAYSPYAWAFGNSPLTDGPDWGGLAPLYGGVVLLLALGVVGLRRRDVGV</sequence>
<evidence type="ECO:0000256" key="1">
    <source>
        <dbReference type="SAM" id="Phobius"/>
    </source>
</evidence>
<dbReference type="Pfam" id="PF12679">
    <property type="entry name" value="ABC2_membrane_2"/>
    <property type="match status" value="1"/>
</dbReference>
<organism evidence="2 3">
    <name type="scientific">Cryobacterium tepidiphilum</name>
    <dbReference type="NCBI Taxonomy" id="2486026"/>
    <lineage>
        <taxon>Bacteria</taxon>
        <taxon>Bacillati</taxon>
        <taxon>Actinomycetota</taxon>
        <taxon>Actinomycetes</taxon>
        <taxon>Micrococcales</taxon>
        <taxon>Microbacteriaceae</taxon>
        <taxon>Cryobacterium</taxon>
    </lineage>
</organism>
<name>A0A3M8LML3_9MICO</name>
<comment type="caution">
    <text evidence="2">The sequence shown here is derived from an EMBL/GenBank/DDBJ whole genome shotgun (WGS) entry which is preliminary data.</text>
</comment>
<dbReference type="OrthoDB" id="3686802at2"/>
<keyword evidence="3" id="KW-1185">Reference proteome</keyword>
<keyword evidence="1" id="KW-1133">Transmembrane helix</keyword>
<feature type="transmembrane region" description="Helical" evidence="1">
    <location>
        <begin position="158"/>
        <end position="181"/>
    </location>
</feature>
<evidence type="ECO:0000313" key="2">
    <source>
        <dbReference type="EMBL" id="RNE66585.1"/>
    </source>
</evidence>
<dbReference type="Proteomes" id="UP000279859">
    <property type="component" value="Unassembled WGS sequence"/>
</dbReference>
<gene>
    <name evidence="2" type="ORF">EEJ31_04085</name>
</gene>
<reference evidence="2 3" key="1">
    <citation type="submission" date="2018-11" db="EMBL/GenBank/DDBJ databases">
        <title>Cryobacterium sp. nov., isolated from rhizosphere soil of lettuce.</title>
        <authorList>
            <person name="Wang Y."/>
        </authorList>
    </citation>
    <scope>NUCLEOTIDE SEQUENCE [LARGE SCALE GENOMIC DNA]</scope>
    <source>
        <strain evidence="2 3">NEAU-85</strain>
    </source>
</reference>